<evidence type="ECO:0000313" key="3">
    <source>
        <dbReference type="Proteomes" id="UP001150569"/>
    </source>
</evidence>
<gene>
    <name evidence="2" type="ORF">IWQ60_010132</name>
</gene>
<sequence length="125" mass="13329">MTTRQCRSHNPLYQVLDLGVTPEVVSVISHRASTVLPYQTAAPVSPRSNAVGGNFDSPSPELVADRPTPPGSRSSGIAVKVPPMQDFISRLAVASRVNIGTLVSTLVYLDRLKHNMPSHATGAKD</sequence>
<organism evidence="2 3">
    <name type="scientific">Tieghemiomyces parasiticus</name>
    <dbReference type="NCBI Taxonomy" id="78921"/>
    <lineage>
        <taxon>Eukaryota</taxon>
        <taxon>Fungi</taxon>
        <taxon>Fungi incertae sedis</taxon>
        <taxon>Zoopagomycota</taxon>
        <taxon>Kickxellomycotina</taxon>
        <taxon>Dimargaritomycetes</taxon>
        <taxon>Dimargaritales</taxon>
        <taxon>Dimargaritaceae</taxon>
        <taxon>Tieghemiomyces</taxon>
    </lineage>
</organism>
<proteinExistence type="predicted"/>
<reference evidence="2" key="1">
    <citation type="submission" date="2022-07" db="EMBL/GenBank/DDBJ databases">
        <title>Phylogenomic reconstructions and comparative analyses of Kickxellomycotina fungi.</title>
        <authorList>
            <person name="Reynolds N.K."/>
            <person name="Stajich J.E."/>
            <person name="Barry K."/>
            <person name="Grigoriev I.V."/>
            <person name="Crous P."/>
            <person name="Smith M.E."/>
        </authorList>
    </citation>
    <scope>NUCLEOTIDE SEQUENCE</scope>
    <source>
        <strain evidence="2">RSA 861</strain>
    </source>
</reference>
<dbReference type="Gene3D" id="1.10.472.10">
    <property type="entry name" value="Cyclin-like"/>
    <property type="match status" value="1"/>
</dbReference>
<keyword evidence="3" id="KW-1185">Reference proteome</keyword>
<dbReference type="AlphaFoldDB" id="A0A9W8DNC9"/>
<protein>
    <submittedName>
        <fullName evidence="2">Uncharacterized protein</fullName>
    </submittedName>
</protein>
<evidence type="ECO:0000313" key="2">
    <source>
        <dbReference type="EMBL" id="KAJ1911442.1"/>
    </source>
</evidence>
<accession>A0A9W8DNC9</accession>
<dbReference type="OrthoDB" id="10250320at2759"/>
<feature type="region of interest" description="Disordered" evidence="1">
    <location>
        <begin position="43"/>
        <end position="78"/>
    </location>
</feature>
<evidence type="ECO:0000256" key="1">
    <source>
        <dbReference type="SAM" id="MobiDB-lite"/>
    </source>
</evidence>
<dbReference type="Proteomes" id="UP001150569">
    <property type="component" value="Unassembled WGS sequence"/>
</dbReference>
<comment type="caution">
    <text evidence="2">The sequence shown here is derived from an EMBL/GenBank/DDBJ whole genome shotgun (WGS) entry which is preliminary data.</text>
</comment>
<dbReference type="EMBL" id="JANBPT010000931">
    <property type="protein sequence ID" value="KAJ1911442.1"/>
    <property type="molecule type" value="Genomic_DNA"/>
</dbReference>
<name>A0A9W8DNC9_9FUNG</name>